<dbReference type="Proteomes" id="UP000199360">
    <property type="component" value="Unassembled WGS sequence"/>
</dbReference>
<comment type="similarity">
    <text evidence="7">Belongs to the binding-protein-dependent transport system permease family.</text>
</comment>
<dbReference type="OrthoDB" id="9782326at2"/>
<evidence type="ECO:0000256" key="4">
    <source>
        <dbReference type="ARBA" id="ARBA00022692"/>
    </source>
</evidence>
<evidence type="ECO:0000256" key="7">
    <source>
        <dbReference type="RuleBase" id="RU363032"/>
    </source>
</evidence>
<dbReference type="CDD" id="cd06261">
    <property type="entry name" value="TM_PBP2"/>
    <property type="match status" value="1"/>
</dbReference>
<comment type="subcellular location">
    <subcellularLocation>
        <location evidence="1 7">Cell membrane</location>
        <topology evidence="1 7">Multi-pass membrane protein</topology>
    </subcellularLocation>
</comment>
<proteinExistence type="inferred from homology"/>
<dbReference type="RefSeq" id="WP_091066670.1">
    <property type="nucleotide sequence ID" value="NZ_FMDM01000010.1"/>
</dbReference>
<evidence type="ECO:0000313" key="9">
    <source>
        <dbReference type="EMBL" id="SCG68923.1"/>
    </source>
</evidence>
<accession>A0A1C5JEG5</accession>
<evidence type="ECO:0000259" key="8">
    <source>
        <dbReference type="PROSITE" id="PS50928"/>
    </source>
</evidence>
<evidence type="ECO:0000256" key="6">
    <source>
        <dbReference type="ARBA" id="ARBA00023136"/>
    </source>
</evidence>
<evidence type="ECO:0000256" key="5">
    <source>
        <dbReference type="ARBA" id="ARBA00022989"/>
    </source>
</evidence>
<dbReference type="Pfam" id="PF00528">
    <property type="entry name" value="BPD_transp_1"/>
    <property type="match status" value="1"/>
</dbReference>
<keyword evidence="6 7" id="KW-0472">Membrane</keyword>
<dbReference type="PANTHER" id="PTHR30193">
    <property type="entry name" value="ABC TRANSPORTER PERMEASE PROTEIN"/>
    <property type="match status" value="1"/>
</dbReference>
<dbReference type="InterPro" id="IPR000515">
    <property type="entry name" value="MetI-like"/>
</dbReference>
<dbReference type="GO" id="GO:0055085">
    <property type="term" value="P:transmembrane transport"/>
    <property type="evidence" value="ECO:0007669"/>
    <property type="project" value="InterPro"/>
</dbReference>
<feature type="transmembrane region" description="Helical" evidence="7">
    <location>
        <begin position="163"/>
        <end position="183"/>
    </location>
</feature>
<organism evidence="9 10">
    <name type="scientific">Micromonospora humi</name>
    <dbReference type="NCBI Taxonomy" id="745366"/>
    <lineage>
        <taxon>Bacteria</taxon>
        <taxon>Bacillati</taxon>
        <taxon>Actinomycetota</taxon>
        <taxon>Actinomycetes</taxon>
        <taxon>Micromonosporales</taxon>
        <taxon>Micromonosporaceae</taxon>
        <taxon>Micromonospora</taxon>
    </lineage>
</organism>
<name>A0A1C5JEG5_9ACTN</name>
<dbReference type="PANTHER" id="PTHR30193:SF41">
    <property type="entry name" value="DIACETYLCHITOBIOSE UPTAKE SYSTEM PERMEASE PROTEIN NGCF"/>
    <property type="match status" value="1"/>
</dbReference>
<reference evidence="10" key="1">
    <citation type="submission" date="2016-06" db="EMBL/GenBank/DDBJ databases">
        <authorList>
            <person name="Varghese N."/>
            <person name="Submissions Spin"/>
        </authorList>
    </citation>
    <scope>NUCLEOTIDE SEQUENCE [LARGE SCALE GENOMIC DNA]</scope>
    <source>
        <strain evidence="10">DSM 45647</strain>
    </source>
</reference>
<evidence type="ECO:0000313" key="10">
    <source>
        <dbReference type="Proteomes" id="UP000199360"/>
    </source>
</evidence>
<dbReference type="PROSITE" id="PS50928">
    <property type="entry name" value="ABC_TM1"/>
    <property type="match status" value="1"/>
</dbReference>
<evidence type="ECO:0000256" key="3">
    <source>
        <dbReference type="ARBA" id="ARBA00022475"/>
    </source>
</evidence>
<dbReference type="STRING" id="745366.GA0070213_110169"/>
<dbReference type="InterPro" id="IPR035906">
    <property type="entry name" value="MetI-like_sf"/>
</dbReference>
<sequence length="303" mass="33233">MRHGRLPLILCFLLPPLAIYGIFVLSPYLQAFQISTTDWLGYSAQADQVGLANFRTLLHDGYVWNALKNNAILLVVVPVVTIALGLFFASMLTMGGRKGRAGVTGVRGTAVYRLVYFFPQVLSVVIIALLWKEIYSPTSGLLNGALRAVGLASPPAWLGDPRFAFWCVLAVMVWSNVGFYVVLFGAAMQAIPRDIYEAVLLDGASRATMLRKITIPLLWDTIQVAWIYLAIAALDGFILVQLMTNGGPNFSSDVIGLRMYDTSFGSENKFGYASAIGVAMFFLTLSVAVLALRTARRDRIEYS</sequence>
<keyword evidence="3" id="KW-1003">Cell membrane</keyword>
<dbReference type="SUPFAM" id="SSF161098">
    <property type="entry name" value="MetI-like"/>
    <property type="match status" value="1"/>
</dbReference>
<keyword evidence="2 7" id="KW-0813">Transport</keyword>
<dbReference type="InterPro" id="IPR051393">
    <property type="entry name" value="ABC_transporter_permease"/>
</dbReference>
<dbReference type="EMBL" id="FMDM01000010">
    <property type="protein sequence ID" value="SCG68923.1"/>
    <property type="molecule type" value="Genomic_DNA"/>
</dbReference>
<dbReference type="GO" id="GO:0005886">
    <property type="term" value="C:plasma membrane"/>
    <property type="evidence" value="ECO:0007669"/>
    <property type="project" value="UniProtKB-SubCell"/>
</dbReference>
<feature type="domain" description="ABC transmembrane type-1" evidence="8">
    <location>
        <begin position="67"/>
        <end position="291"/>
    </location>
</feature>
<keyword evidence="10" id="KW-1185">Reference proteome</keyword>
<evidence type="ECO:0000256" key="2">
    <source>
        <dbReference type="ARBA" id="ARBA00022448"/>
    </source>
</evidence>
<feature type="transmembrane region" description="Helical" evidence="7">
    <location>
        <begin position="217"/>
        <end position="240"/>
    </location>
</feature>
<keyword evidence="5 7" id="KW-1133">Transmembrane helix</keyword>
<feature type="transmembrane region" description="Helical" evidence="7">
    <location>
        <begin position="270"/>
        <end position="292"/>
    </location>
</feature>
<gene>
    <name evidence="9" type="ORF">GA0070213_110169</name>
</gene>
<protein>
    <submittedName>
        <fullName evidence="9">N-acetylglucosamine ABC transporter membrane protein/chitobiose ABC transporter membrane protein</fullName>
    </submittedName>
</protein>
<feature type="transmembrane region" description="Helical" evidence="7">
    <location>
        <begin position="71"/>
        <end position="89"/>
    </location>
</feature>
<dbReference type="Gene3D" id="1.10.3720.10">
    <property type="entry name" value="MetI-like"/>
    <property type="match status" value="1"/>
</dbReference>
<keyword evidence="4 7" id="KW-0812">Transmembrane</keyword>
<dbReference type="AlphaFoldDB" id="A0A1C5JEG5"/>
<feature type="transmembrane region" description="Helical" evidence="7">
    <location>
        <begin position="110"/>
        <end position="131"/>
    </location>
</feature>
<evidence type="ECO:0000256" key="1">
    <source>
        <dbReference type="ARBA" id="ARBA00004651"/>
    </source>
</evidence>